<organism evidence="4">
    <name type="scientific">freshwater metagenome</name>
    <dbReference type="NCBI Taxonomy" id="449393"/>
    <lineage>
        <taxon>unclassified sequences</taxon>
        <taxon>metagenomes</taxon>
        <taxon>ecological metagenomes</taxon>
    </lineage>
</organism>
<dbReference type="InterPro" id="IPR050922">
    <property type="entry name" value="LytR/CpsA/Psr_CW_biosynth"/>
</dbReference>
<dbReference type="PANTHER" id="PTHR33392">
    <property type="entry name" value="POLYISOPRENYL-TEICHOIC ACID--PEPTIDOGLYCAN TEICHOIC ACID TRANSFERASE TAGU"/>
    <property type="match status" value="1"/>
</dbReference>
<dbReference type="InterPro" id="IPR004474">
    <property type="entry name" value="LytR_CpsA_psr"/>
</dbReference>
<feature type="region of interest" description="Disordered" evidence="1">
    <location>
        <begin position="1"/>
        <end position="109"/>
    </location>
</feature>
<evidence type="ECO:0000259" key="3">
    <source>
        <dbReference type="Pfam" id="PF03816"/>
    </source>
</evidence>
<feature type="compositionally biased region" description="Basic residues" evidence="1">
    <location>
        <begin position="95"/>
        <end position="109"/>
    </location>
</feature>
<keyword evidence="2" id="KW-0812">Transmembrane</keyword>
<keyword evidence="2" id="KW-1133">Transmembrane helix</keyword>
<sequence length="430" mass="44629">MQGPQDDAQGGRPTDDDGPYTVYGGRGGRTPRTPRPGGGRPAGDRGASAASRGDDGGARASAAGPDGEGPGYTVYEARRRGRGGDEDGGGPPPGPRRRRFGRGRRGVGRSAPRRILRWVATAAVAWVALSVVLFVVSATVHQQGGNVGALLGGGAPPFTPTNVLILGTDDRPPGSKEPGSEGGSARTDTMLLMRTGGLANAKLSIPRDTAVDVPNHGRQKINAAYAFDGIRGSVGSVENLTGIDVNHVATVDFENFPGLIDAMGGVNYTPKTCLTADVSGGANRPRAGVTIGYDKKLGGTSFRLKKGRSYRLEGSAALALARVRKNRCDPGQDDVDRAGRQQEVVGAMKRRILSPAGFVRMPLIAWKAPQAVKTDMSGFTLLGVAIGQFLPGSGGSHVLKPTGVESIPGGGQALSVSPEAVERARRRYEK</sequence>
<dbReference type="Gene3D" id="3.40.630.190">
    <property type="entry name" value="LCP protein"/>
    <property type="match status" value="1"/>
</dbReference>
<dbReference type="NCBIfam" id="TIGR00350">
    <property type="entry name" value="lytR_cpsA_psr"/>
    <property type="match status" value="1"/>
</dbReference>
<gene>
    <name evidence="4" type="ORF">UFOPK3564_01150</name>
</gene>
<dbReference type="Pfam" id="PF03816">
    <property type="entry name" value="LytR_cpsA_psr"/>
    <property type="match status" value="1"/>
</dbReference>
<evidence type="ECO:0000313" key="4">
    <source>
        <dbReference type="EMBL" id="CAB4909769.1"/>
    </source>
</evidence>
<dbReference type="AlphaFoldDB" id="A0A6J7H240"/>
<evidence type="ECO:0000256" key="1">
    <source>
        <dbReference type="SAM" id="MobiDB-lite"/>
    </source>
</evidence>
<keyword evidence="2" id="KW-0472">Membrane</keyword>
<feature type="domain" description="Cell envelope-related transcriptional attenuator" evidence="3">
    <location>
        <begin position="186"/>
        <end position="352"/>
    </location>
</feature>
<dbReference type="PANTHER" id="PTHR33392:SF6">
    <property type="entry name" value="POLYISOPRENYL-TEICHOIC ACID--PEPTIDOGLYCAN TEICHOIC ACID TRANSFERASE TAGU"/>
    <property type="match status" value="1"/>
</dbReference>
<reference evidence="4" key="1">
    <citation type="submission" date="2020-05" db="EMBL/GenBank/DDBJ databases">
        <authorList>
            <person name="Chiriac C."/>
            <person name="Salcher M."/>
            <person name="Ghai R."/>
            <person name="Kavagutti S V."/>
        </authorList>
    </citation>
    <scope>NUCLEOTIDE SEQUENCE</scope>
</reference>
<protein>
    <submittedName>
        <fullName evidence="4">Unannotated protein</fullName>
    </submittedName>
</protein>
<name>A0A6J7H240_9ZZZZ</name>
<proteinExistence type="predicted"/>
<feature type="compositionally biased region" description="Basic and acidic residues" evidence="1">
    <location>
        <begin position="76"/>
        <end position="85"/>
    </location>
</feature>
<feature type="region of interest" description="Disordered" evidence="1">
    <location>
        <begin position="402"/>
        <end position="430"/>
    </location>
</feature>
<feature type="transmembrane region" description="Helical" evidence="2">
    <location>
        <begin position="115"/>
        <end position="136"/>
    </location>
</feature>
<accession>A0A6J7H240</accession>
<evidence type="ECO:0000256" key="2">
    <source>
        <dbReference type="SAM" id="Phobius"/>
    </source>
</evidence>
<feature type="compositionally biased region" description="Basic and acidic residues" evidence="1">
    <location>
        <begin position="420"/>
        <end position="430"/>
    </location>
</feature>
<dbReference type="EMBL" id="CAFBMK010000050">
    <property type="protein sequence ID" value="CAB4909769.1"/>
    <property type="molecule type" value="Genomic_DNA"/>
</dbReference>